<feature type="active site" evidence="20">
    <location>
        <position position="172"/>
    </location>
</feature>
<keyword evidence="8 20" id="KW-0963">Cytoplasm</keyword>
<dbReference type="KEGG" id="mmaa:FR932_16615"/>
<protein>
    <recommendedName>
        <fullName evidence="7 20">UDP-N-acetylenolpyruvoylglucosamine reductase</fullName>
        <ecNumber evidence="6 20">1.3.1.98</ecNumber>
    </recommendedName>
    <alternativeName>
        <fullName evidence="18 20">UDP-N-acetylmuramate dehydrogenase</fullName>
    </alternativeName>
</protein>
<keyword evidence="16 20" id="KW-0131">Cell cycle</keyword>
<organism evidence="22 23">
    <name type="scientific">Moritella marina ATCC 15381</name>
    <dbReference type="NCBI Taxonomy" id="1202962"/>
    <lineage>
        <taxon>Bacteria</taxon>
        <taxon>Pseudomonadati</taxon>
        <taxon>Pseudomonadota</taxon>
        <taxon>Gammaproteobacteria</taxon>
        <taxon>Alteromonadales</taxon>
        <taxon>Moritellaceae</taxon>
        <taxon>Moritella</taxon>
    </lineage>
</organism>
<dbReference type="SUPFAM" id="SSF56194">
    <property type="entry name" value="Uridine diphospho-N-Acetylenolpyruvylglucosamine reductase, MurB, C-terminal domain"/>
    <property type="match status" value="1"/>
</dbReference>
<dbReference type="OrthoDB" id="9804753at2"/>
<keyword evidence="13 20" id="KW-0133">Cell shape</keyword>
<dbReference type="InterPro" id="IPR036318">
    <property type="entry name" value="FAD-bd_PCMH-like_sf"/>
</dbReference>
<dbReference type="InterPro" id="IPR003170">
    <property type="entry name" value="MurB"/>
</dbReference>
<keyword evidence="12 20" id="KW-0521">NADP</keyword>
<dbReference type="PROSITE" id="PS51387">
    <property type="entry name" value="FAD_PCMH"/>
    <property type="match status" value="1"/>
</dbReference>
<dbReference type="InterPro" id="IPR036635">
    <property type="entry name" value="MurB_C_sf"/>
</dbReference>
<dbReference type="HAMAP" id="MF_00037">
    <property type="entry name" value="MurB"/>
    <property type="match status" value="1"/>
</dbReference>
<evidence type="ECO:0000256" key="7">
    <source>
        <dbReference type="ARBA" id="ARBA00015188"/>
    </source>
</evidence>
<keyword evidence="17 20" id="KW-0961">Cell wall biogenesis/degradation</keyword>
<dbReference type="InterPro" id="IPR016167">
    <property type="entry name" value="FAD-bd_PCMH_sub1"/>
</dbReference>
<dbReference type="Gene3D" id="3.30.43.10">
    <property type="entry name" value="Uridine Diphospho-n-acetylenolpyruvylglucosamine Reductase, domain 2"/>
    <property type="match status" value="1"/>
</dbReference>
<reference evidence="22 23" key="1">
    <citation type="submission" date="2019-09" db="EMBL/GenBank/DDBJ databases">
        <title>Hybrid Assembly of the complete Genome of the Deep-Sea Bacterium Moritella marina from long Nanopore and Illumina reads.</title>
        <authorList>
            <person name="Magin S."/>
            <person name="Georgoulis A."/>
            <person name="Papadimitriou K."/>
            <person name="Iliakis G."/>
            <person name="Vorgias C.E."/>
        </authorList>
    </citation>
    <scope>NUCLEOTIDE SEQUENCE [LARGE SCALE GENOMIC DNA]</scope>
    <source>
        <strain evidence="22 23">MP-1</strain>
    </source>
</reference>
<dbReference type="GO" id="GO:0071949">
    <property type="term" value="F:FAD binding"/>
    <property type="evidence" value="ECO:0007669"/>
    <property type="project" value="InterPro"/>
</dbReference>
<evidence type="ECO:0000313" key="22">
    <source>
        <dbReference type="EMBL" id="QFI39342.1"/>
    </source>
</evidence>
<proteinExistence type="inferred from homology"/>
<keyword evidence="23" id="KW-1185">Reference proteome</keyword>
<comment type="pathway">
    <text evidence="4 20">Cell wall biogenesis; peptidoglycan biosynthesis.</text>
</comment>
<evidence type="ECO:0000256" key="9">
    <source>
        <dbReference type="ARBA" id="ARBA00022618"/>
    </source>
</evidence>
<feature type="active site" description="Proton donor" evidence="20">
    <location>
        <position position="241"/>
    </location>
</feature>
<evidence type="ECO:0000256" key="10">
    <source>
        <dbReference type="ARBA" id="ARBA00022630"/>
    </source>
</evidence>
<evidence type="ECO:0000256" key="12">
    <source>
        <dbReference type="ARBA" id="ARBA00022857"/>
    </source>
</evidence>
<evidence type="ECO:0000256" key="8">
    <source>
        <dbReference type="ARBA" id="ARBA00022490"/>
    </source>
</evidence>
<evidence type="ECO:0000259" key="21">
    <source>
        <dbReference type="PROSITE" id="PS51387"/>
    </source>
</evidence>
<dbReference type="GO" id="GO:0051301">
    <property type="term" value="P:cell division"/>
    <property type="evidence" value="ECO:0007669"/>
    <property type="project" value="UniProtKB-KW"/>
</dbReference>
<dbReference type="Pfam" id="PF02873">
    <property type="entry name" value="MurB_C"/>
    <property type="match status" value="1"/>
</dbReference>
<evidence type="ECO:0000256" key="2">
    <source>
        <dbReference type="ARBA" id="ARBA00003921"/>
    </source>
</evidence>
<evidence type="ECO:0000256" key="3">
    <source>
        <dbReference type="ARBA" id="ARBA00004496"/>
    </source>
</evidence>
<dbReference type="GO" id="GO:0071555">
    <property type="term" value="P:cell wall organization"/>
    <property type="evidence" value="ECO:0007669"/>
    <property type="project" value="UniProtKB-KW"/>
</dbReference>
<dbReference type="GO" id="GO:0008762">
    <property type="term" value="F:UDP-N-acetylmuramate dehydrogenase activity"/>
    <property type="evidence" value="ECO:0007669"/>
    <property type="project" value="UniProtKB-UniRule"/>
</dbReference>
<dbReference type="AlphaFoldDB" id="A0A5J6WSG4"/>
<dbReference type="NCBIfam" id="NF000755">
    <property type="entry name" value="PRK00046.1"/>
    <property type="match status" value="1"/>
</dbReference>
<dbReference type="PANTHER" id="PTHR21071:SF4">
    <property type="entry name" value="UDP-N-ACETYLENOLPYRUVOYLGLUCOSAMINE REDUCTASE"/>
    <property type="match status" value="1"/>
</dbReference>
<dbReference type="GO" id="GO:0005829">
    <property type="term" value="C:cytosol"/>
    <property type="evidence" value="ECO:0007669"/>
    <property type="project" value="TreeGrafter"/>
</dbReference>
<dbReference type="Gene3D" id="3.90.78.10">
    <property type="entry name" value="UDP-N-acetylenolpyruvoylglucosamine reductase, C-terminal domain"/>
    <property type="match status" value="1"/>
</dbReference>
<keyword evidence="9 20" id="KW-0132">Cell division</keyword>
<name>A0A5J6WSG4_MORMI</name>
<dbReference type="InterPro" id="IPR011601">
    <property type="entry name" value="MurB_C"/>
</dbReference>
<dbReference type="Pfam" id="PF01565">
    <property type="entry name" value="FAD_binding_4"/>
    <property type="match status" value="1"/>
</dbReference>
<gene>
    <name evidence="20 22" type="primary">murB</name>
    <name evidence="22" type="ORF">FR932_16615</name>
</gene>
<feature type="active site" evidence="20">
    <location>
        <position position="336"/>
    </location>
</feature>
<keyword evidence="14 20" id="KW-0573">Peptidoglycan synthesis</keyword>
<evidence type="ECO:0000256" key="4">
    <source>
        <dbReference type="ARBA" id="ARBA00004752"/>
    </source>
</evidence>
<evidence type="ECO:0000256" key="20">
    <source>
        <dbReference type="HAMAP-Rule" id="MF_00037"/>
    </source>
</evidence>
<keyword evidence="10 20" id="KW-0285">Flavoprotein</keyword>
<dbReference type="SUPFAM" id="SSF56176">
    <property type="entry name" value="FAD-binding/transporter-associated domain-like"/>
    <property type="match status" value="1"/>
</dbReference>
<dbReference type="GO" id="GO:0009252">
    <property type="term" value="P:peptidoglycan biosynthetic process"/>
    <property type="evidence" value="ECO:0007669"/>
    <property type="project" value="UniProtKB-UniRule"/>
</dbReference>
<evidence type="ECO:0000256" key="15">
    <source>
        <dbReference type="ARBA" id="ARBA00023002"/>
    </source>
</evidence>
<comment type="catalytic activity">
    <reaction evidence="19 20">
        <text>UDP-N-acetyl-alpha-D-muramate + NADP(+) = UDP-N-acetyl-3-O-(1-carboxyvinyl)-alpha-D-glucosamine + NADPH + H(+)</text>
        <dbReference type="Rhea" id="RHEA:12248"/>
        <dbReference type="ChEBI" id="CHEBI:15378"/>
        <dbReference type="ChEBI" id="CHEBI:57783"/>
        <dbReference type="ChEBI" id="CHEBI:58349"/>
        <dbReference type="ChEBI" id="CHEBI:68483"/>
        <dbReference type="ChEBI" id="CHEBI:70757"/>
        <dbReference type="EC" id="1.3.1.98"/>
    </reaction>
</comment>
<dbReference type="InterPro" id="IPR006094">
    <property type="entry name" value="Oxid_FAD_bind_N"/>
</dbReference>
<accession>A0A5J6WSG4</accession>
<evidence type="ECO:0000256" key="5">
    <source>
        <dbReference type="ARBA" id="ARBA00010485"/>
    </source>
</evidence>
<evidence type="ECO:0000256" key="18">
    <source>
        <dbReference type="ARBA" id="ARBA00031026"/>
    </source>
</evidence>
<evidence type="ECO:0000256" key="17">
    <source>
        <dbReference type="ARBA" id="ARBA00023316"/>
    </source>
</evidence>
<evidence type="ECO:0000256" key="11">
    <source>
        <dbReference type="ARBA" id="ARBA00022827"/>
    </source>
</evidence>
<comment type="subcellular location">
    <subcellularLocation>
        <location evidence="3 20">Cytoplasm</location>
    </subcellularLocation>
</comment>
<feature type="domain" description="FAD-binding PCMH-type" evidence="21">
    <location>
        <begin position="28"/>
        <end position="196"/>
    </location>
</feature>
<dbReference type="GO" id="GO:0008360">
    <property type="term" value="P:regulation of cell shape"/>
    <property type="evidence" value="ECO:0007669"/>
    <property type="project" value="UniProtKB-KW"/>
</dbReference>
<dbReference type="NCBIfam" id="TIGR00179">
    <property type="entry name" value="murB"/>
    <property type="match status" value="1"/>
</dbReference>
<comment type="cofactor">
    <cofactor evidence="1 20">
        <name>FAD</name>
        <dbReference type="ChEBI" id="CHEBI:57692"/>
    </cofactor>
</comment>
<evidence type="ECO:0000256" key="16">
    <source>
        <dbReference type="ARBA" id="ARBA00023306"/>
    </source>
</evidence>
<comment type="similarity">
    <text evidence="5 20">Belongs to the MurB family.</text>
</comment>
<evidence type="ECO:0000256" key="13">
    <source>
        <dbReference type="ARBA" id="ARBA00022960"/>
    </source>
</evidence>
<keyword evidence="11 20" id="KW-0274">FAD</keyword>
<comment type="function">
    <text evidence="2 20">Cell wall formation.</text>
</comment>
<sequence>MGSCVTSANYFMQILKNHNLKPYTSFGVDAYATQFVTVTTFAELQFALAIPARQRLILGGGSNLLFCDDFNGLVIRICLTGITVNESANDVVSLHVAAGENWHEFVQWSLTQGYAGLENLALIPGVVGAAPVQNIGAYGVELKDFCDYVDVLNIESLTVRRYTPAECKFDYRDSIFKGELKDKAVITAVGIKLPKPWVAKINYGPLANLGSDASALTIFKQVCLTRQQKLPDPNKLGNAGSFFKNPIINKAQFDVISEKNPTMPHYPAGDKVKLAAGWLIDQCNLKGYQQGGAQVHTEQALVIVNTGTATAHDIVMLAQHIQATVSARFAVELQHEVRFIGRNGETNLAEVCGG</sequence>
<dbReference type="InterPro" id="IPR016169">
    <property type="entry name" value="FAD-bd_PCMH_sub2"/>
</dbReference>
<dbReference type="PANTHER" id="PTHR21071">
    <property type="entry name" value="UDP-N-ACETYLENOLPYRUVOYLGLUCOSAMINE REDUCTASE"/>
    <property type="match status" value="1"/>
</dbReference>
<dbReference type="InterPro" id="IPR016166">
    <property type="entry name" value="FAD-bd_PCMH"/>
</dbReference>
<evidence type="ECO:0000256" key="6">
    <source>
        <dbReference type="ARBA" id="ARBA00012518"/>
    </source>
</evidence>
<evidence type="ECO:0000256" key="1">
    <source>
        <dbReference type="ARBA" id="ARBA00001974"/>
    </source>
</evidence>
<dbReference type="Gene3D" id="3.30.465.10">
    <property type="match status" value="1"/>
</dbReference>
<dbReference type="EC" id="1.3.1.98" evidence="6 20"/>
<evidence type="ECO:0000256" key="14">
    <source>
        <dbReference type="ARBA" id="ARBA00022984"/>
    </source>
</evidence>
<keyword evidence="15 20" id="KW-0560">Oxidoreductase</keyword>
<dbReference type="EMBL" id="CP044399">
    <property type="protein sequence ID" value="QFI39342.1"/>
    <property type="molecule type" value="Genomic_DNA"/>
</dbReference>
<dbReference type="Proteomes" id="UP000327424">
    <property type="component" value="Chromosome"/>
</dbReference>
<evidence type="ECO:0000313" key="23">
    <source>
        <dbReference type="Proteomes" id="UP000327424"/>
    </source>
</evidence>
<evidence type="ECO:0000256" key="19">
    <source>
        <dbReference type="ARBA" id="ARBA00048914"/>
    </source>
</evidence>
<dbReference type="UniPathway" id="UPA00219"/>